<comment type="caution">
    <text evidence="1">The sequence shown here is derived from an EMBL/GenBank/DDBJ whole genome shotgun (WGS) entry which is preliminary data.</text>
</comment>
<dbReference type="AlphaFoldDB" id="A0A397W2V0"/>
<proteinExistence type="predicted"/>
<dbReference type="Proteomes" id="UP000266673">
    <property type="component" value="Unassembled WGS sequence"/>
</dbReference>
<name>A0A397W2V0_9GLOM</name>
<protein>
    <submittedName>
        <fullName evidence="1">Uncharacterized protein</fullName>
    </submittedName>
</protein>
<evidence type="ECO:0000313" key="1">
    <source>
        <dbReference type="EMBL" id="RIB25676.1"/>
    </source>
</evidence>
<keyword evidence="2" id="KW-1185">Reference proteome</keyword>
<organism evidence="1 2">
    <name type="scientific">Gigaspora rosea</name>
    <dbReference type="NCBI Taxonomy" id="44941"/>
    <lineage>
        <taxon>Eukaryota</taxon>
        <taxon>Fungi</taxon>
        <taxon>Fungi incertae sedis</taxon>
        <taxon>Mucoromycota</taxon>
        <taxon>Glomeromycotina</taxon>
        <taxon>Glomeromycetes</taxon>
        <taxon>Diversisporales</taxon>
        <taxon>Gigasporaceae</taxon>
        <taxon>Gigaspora</taxon>
    </lineage>
</organism>
<gene>
    <name evidence="1" type="ORF">C2G38_2165270</name>
</gene>
<dbReference type="EMBL" id="QKWP01000165">
    <property type="protein sequence ID" value="RIB25676.1"/>
    <property type="molecule type" value="Genomic_DNA"/>
</dbReference>
<evidence type="ECO:0000313" key="2">
    <source>
        <dbReference type="Proteomes" id="UP000266673"/>
    </source>
</evidence>
<reference evidence="1 2" key="1">
    <citation type="submission" date="2018-06" db="EMBL/GenBank/DDBJ databases">
        <title>Comparative genomics reveals the genomic features of Rhizophagus irregularis, R. cerebriforme, R. diaphanum and Gigaspora rosea, and their symbiotic lifestyle signature.</title>
        <authorList>
            <person name="Morin E."/>
            <person name="San Clemente H."/>
            <person name="Chen E.C.H."/>
            <person name="De La Providencia I."/>
            <person name="Hainaut M."/>
            <person name="Kuo A."/>
            <person name="Kohler A."/>
            <person name="Murat C."/>
            <person name="Tang N."/>
            <person name="Roy S."/>
            <person name="Loubradou J."/>
            <person name="Henrissat B."/>
            <person name="Grigoriev I.V."/>
            <person name="Corradi N."/>
            <person name="Roux C."/>
            <person name="Martin F.M."/>
        </authorList>
    </citation>
    <scope>NUCLEOTIDE SEQUENCE [LARGE SCALE GENOMIC DNA]</scope>
    <source>
        <strain evidence="1 2">DAOM 194757</strain>
    </source>
</reference>
<sequence>MLKGLLKLETTTITSENYNSKTNKRSGIKKFFKANIYIEFANGTNLAYCKKYYNCCKNLAHNPNPKKGEECKCDFNVLSKVCKFCNENCERTFVYISENSEVAGPFEFIFDKNKFNSESEEKKKRIIIV</sequence>
<accession>A0A397W2V0</accession>